<dbReference type="Pfam" id="PF09073">
    <property type="entry name" value="BUD22"/>
    <property type="match status" value="1"/>
</dbReference>
<evidence type="ECO:0000259" key="3">
    <source>
        <dbReference type="Pfam" id="PF09073"/>
    </source>
</evidence>
<reference evidence="4 5" key="1">
    <citation type="submission" date="2019-10" db="EMBL/GenBank/DDBJ databases">
        <authorList>
            <person name="Palmer J.M."/>
        </authorList>
    </citation>
    <scope>NUCLEOTIDE SEQUENCE [LARGE SCALE GENOMIC DNA]</scope>
    <source>
        <strain evidence="4 5">TWF696</strain>
    </source>
</reference>
<dbReference type="PANTHER" id="PTHR23325:SF1">
    <property type="entry name" value="SERUM RESPONSE FACTOR-BINDING PROTEIN 1"/>
    <property type="match status" value="1"/>
</dbReference>
<sequence length="503" mass="55160">MPKRKRSDYEAAPKSANHYIAEAELQTDDPAESARAIALQQQIVEHKIHHHRTVLKRALKTAKGFEQQKLGKRIKTARKGGRPAAKDGAKNGESELQRLEKELDALKDIDLAALASTYLTKTLLKNRQLSSAKYFPPSLAREAEEHAHHPPPTGPVANVCARLLNANPVRDAVKEILQNLERLLSVGGDVEVDSTSAETAKAVKEAQVQSVDKALVHGKGGDDGKSESQSEEESGSNSEDVEALDDDDDEVVHPSMLKSLAAKHLADTAIESSDEGEEDGSELNGRIAWSSDEEGEDDGDIERPPRGRSMSITPIPEDKLREIEAAEKAYDELDISSSGSVSADEDDDDDDEEPSLPPRKKPAAPATTQPIKSSSFLPTLMTGYISGSDSDSDSSTGNKKKKSEKGPPEKKLRKNRMGQQARRALAEKKYGTSANHVKKAREEKEAKAQLKEQKRRAWQERQTKPAHVSWELKRRDKEAKEKIMKDLMAGKASGAVGKKIVFD</sequence>
<dbReference type="EMBL" id="JAVHNQ010000002">
    <property type="protein sequence ID" value="KAK6354977.1"/>
    <property type="molecule type" value="Genomic_DNA"/>
</dbReference>
<dbReference type="InterPro" id="IPR015158">
    <property type="entry name" value="Bud22_dom"/>
</dbReference>
<dbReference type="InterPro" id="IPR037393">
    <property type="entry name" value="Bud22/SRFB1"/>
</dbReference>
<dbReference type="GO" id="GO:0030490">
    <property type="term" value="P:maturation of SSU-rRNA"/>
    <property type="evidence" value="ECO:0007669"/>
    <property type="project" value="TreeGrafter"/>
</dbReference>
<feature type="compositionally biased region" description="Acidic residues" evidence="2">
    <location>
        <begin position="343"/>
        <end position="354"/>
    </location>
</feature>
<feature type="compositionally biased region" description="Acidic residues" evidence="2">
    <location>
        <begin position="229"/>
        <end position="250"/>
    </location>
</feature>
<feature type="compositionally biased region" description="Basic and acidic residues" evidence="2">
    <location>
        <begin position="440"/>
        <end position="463"/>
    </location>
</feature>
<accession>A0AAV9V7S8</accession>
<name>A0AAV9V7S8_9PEZI</name>
<evidence type="ECO:0000256" key="1">
    <source>
        <dbReference type="ARBA" id="ARBA00023054"/>
    </source>
</evidence>
<feature type="region of interest" description="Disordered" evidence="2">
    <location>
        <begin position="215"/>
        <end position="474"/>
    </location>
</feature>
<comment type="caution">
    <text evidence="4">The sequence shown here is derived from an EMBL/GenBank/DDBJ whole genome shotgun (WGS) entry which is preliminary data.</text>
</comment>
<feature type="compositionally biased region" description="Basic and acidic residues" evidence="2">
    <location>
        <begin position="316"/>
        <end position="331"/>
    </location>
</feature>
<feature type="compositionally biased region" description="Acidic residues" evidence="2">
    <location>
        <begin position="272"/>
        <end position="281"/>
    </location>
</feature>
<dbReference type="AlphaFoldDB" id="A0AAV9V7S8"/>
<feature type="compositionally biased region" description="Low complexity" evidence="2">
    <location>
        <begin position="386"/>
        <end position="397"/>
    </location>
</feature>
<keyword evidence="5" id="KW-1185">Reference proteome</keyword>
<organism evidence="4 5">
    <name type="scientific">Orbilia brochopaga</name>
    <dbReference type="NCBI Taxonomy" id="3140254"/>
    <lineage>
        <taxon>Eukaryota</taxon>
        <taxon>Fungi</taxon>
        <taxon>Dikarya</taxon>
        <taxon>Ascomycota</taxon>
        <taxon>Pezizomycotina</taxon>
        <taxon>Orbiliomycetes</taxon>
        <taxon>Orbiliales</taxon>
        <taxon>Orbiliaceae</taxon>
        <taxon>Orbilia</taxon>
    </lineage>
</organism>
<dbReference type="PANTHER" id="PTHR23325">
    <property type="entry name" value="SERUM RESPONSE FACTOR-BINDING"/>
    <property type="match status" value="1"/>
</dbReference>
<feature type="compositionally biased region" description="Low complexity" evidence="2">
    <location>
        <begin position="363"/>
        <end position="372"/>
    </location>
</feature>
<evidence type="ECO:0000313" key="5">
    <source>
        <dbReference type="Proteomes" id="UP001375240"/>
    </source>
</evidence>
<dbReference type="GO" id="GO:0030686">
    <property type="term" value="C:90S preribosome"/>
    <property type="evidence" value="ECO:0007669"/>
    <property type="project" value="TreeGrafter"/>
</dbReference>
<evidence type="ECO:0000256" key="2">
    <source>
        <dbReference type="SAM" id="MobiDB-lite"/>
    </source>
</evidence>
<keyword evidence="1" id="KW-0175">Coiled coil</keyword>
<gene>
    <name evidence="4" type="ORF">TWF696_004104</name>
</gene>
<evidence type="ECO:0000313" key="4">
    <source>
        <dbReference type="EMBL" id="KAK6354977.1"/>
    </source>
</evidence>
<protein>
    <recommendedName>
        <fullName evidence="3">Bud22 domain-containing protein</fullName>
    </recommendedName>
</protein>
<feature type="compositionally biased region" description="Basic and acidic residues" evidence="2">
    <location>
        <begin position="219"/>
        <end position="228"/>
    </location>
</feature>
<dbReference type="GO" id="GO:0005634">
    <property type="term" value="C:nucleus"/>
    <property type="evidence" value="ECO:0007669"/>
    <property type="project" value="TreeGrafter"/>
</dbReference>
<proteinExistence type="predicted"/>
<feature type="domain" description="Bud22" evidence="3">
    <location>
        <begin position="48"/>
        <end position="482"/>
    </location>
</feature>
<feature type="compositionally biased region" description="Acidic residues" evidence="2">
    <location>
        <begin position="291"/>
        <end position="300"/>
    </location>
</feature>
<dbReference type="Proteomes" id="UP001375240">
    <property type="component" value="Unassembled WGS sequence"/>
</dbReference>